<gene>
    <name evidence="6" type="ORF">AOG27_20095</name>
</gene>
<accession>A0A0P7CSI9</accession>
<dbReference type="InterPro" id="IPR000189">
    <property type="entry name" value="Transglyc_AS"/>
</dbReference>
<dbReference type="CDD" id="cd13401">
    <property type="entry name" value="Slt70-like"/>
    <property type="match status" value="1"/>
</dbReference>
<evidence type="ECO:0000313" key="7">
    <source>
        <dbReference type="Proteomes" id="UP000050378"/>
    </source>
</evidence>
<dbReference type="EMBL" id="LJTC01000018">
    <property type="protein sequence ID" value="KPM77772.1"/>
    <property type="molecule type" value="Genomic_DNA"/>
</dbReference>
<dbReference type="SUPFAM" id="SSF48435">
    <property type="entry name" value="Bacterial muramidases"/>
    <property type="match status" value="1"/>
</dbReference>
<evidence type="ECO:0000256" key="3">
    <source>
        <dbReference type="SAM" id="SignalP"/>
    </source>
</evidence>
<dbReference type="InterPro" id="IPR008939">
    <property type="entry name" value="Lytic_TGlycosylase_superhlx_U"/>
</dbReference>
<feature type="domain" description="Lytic transglycosylase superhelical linker" evidence="5">
    <location>
        <begin position="395"/>
        <end position="461"/>
    </location>
</feature>
<name>A0A0P7CSI9_9GAMM</name>
<evidence type="ECO:0000259" key="5">
    <source>
        <dbReference type="Pfam" id="PF14718"/>
    </source>
</evidence>
<dbReference type="InterPro" id="IPR037061">
    <property type="entry name" value="Lytic_TGlycoase_superhlx_L_sf"/>
</dbReference>
<protein>
    <submittedName>
        <fullName evidence="6">Lytic transglycosylase</fullName>
    </submittedName>
</protein>
<dbReference type="InterPro" id="IPR008258">
    <property type="entry name" value="Transglycosylase_SLT_dom_1"/>
</dbReference>
<comment type="caution">
    <text evidence="6">The sequence shown here is derived from an EMBL/GenBank/DDBJ whole genome shotgun (WGS) entry which is preliminary data.</text>
</comment>
<dbReference type="Pfam" id="PF14718">
    <property type="entry name" value="SLT_L"/>
    <property type="match status" value="1"/>
</dbReference>
<dbReference type="PATRIC" id="fig|570156.3.peg.1942"/>
<dbReference type="GO" id="GO:0016020">
    <property type="term" value="C:membrane"/>
    <property type="evidence" value="ECO:0007669"/>
    <property type="project" value="InterPro"/>
</dbReference>
<evidence type="ECO:0000313" key="6">
    <source>
        <dbReference type="EMBL" id="KPM77772.1"/>
    </source>
</evidence>
<evidence type="ECO:0000256" key="1">
    <source>
        <dbReference type="ARBA" id="ARBA00007734"/>
    </source>
</evidence>
<dbReference type="OrthoDB" id="92254at2"/>
<proteinExistence type="inferred from homology"/>
<dbReference type="GO" id="GO:0008933">
    <property type="term" value="F:peptidoglycan lytic transglycosylase activity"/>
    <property type="evidence" value="ECO:0007669"/>
    <property type="project" value="InterPro"/>
</dbReference>
<dbReference type="RefSeq" id="WP_054554782.1">
    <property type="nucleotide sequence ID" value="NZ_LJTC01000018.1"/>
</dbReference>
<dbReference type="Pfam" id="PF01464">
    <property type="entry name" value="SLT"/>
    <property type="match status" value="1"/>
</dbReference>
<dbReference type="GO" id="GO:0004553">
    <property type="term" value="F:hydrolase activity, hydrolyzing O-glycosyl compounds"/>
    <property type="evidence" value="ECO:0007669"/>
    <property type="project" value="InterPro"/>
</dbReference>
<dbReference type="PANTHER" id="PTHR37423:SF5">
    <property type="entry name" value="SOLUBLE LYTIC MUREIN TRANSGLYCOSYLASE"/>
    <property type="match status" value="1"/>
</dbReference>
<organism evidence="6 7">
    <name type="scientific">Pseudoalteromonas lipolytica</name>
    <dbReference type="NCBI Taxonomy" id="570156"/>
    <lineage>
        <taxon>Bacteria</taxon>
        <taxon>Pseudomonadati</taxon>
        <taxon>Pseudomonadota</taxon>
        <taxon>Gammaproteobacteria</taxon>
        <taxon>Alteromonadales</taxon>
        <taxon>Pseudoalteromonadaceae</taxon>
        <taxon>Pseudoalteromonas</taxon>
    </lineage>
</organism>
<dbReference type="Proteomes" id="UP000050378">
    <property type="component" value="Unassembled WGS sequence"/>
</dbReference>
<dbReference type="SUPFAM" id="SSF53955">
    <property type="entry name" value="Lysozyme-like"/>
    <property type="match status" value="1"/>
</dbReference>
<dbReference type="InterPro" id="IPR012289">
    <property type="entry name" value="Lytic_TGlycosylase_superhlx_L"/>
</dbReference>
<dbReference type="Gene3D" id="1.10.1240.20">
    <property type="entry name" value="Lytic transglycosylase, superhelical linker domain"/>
    <property type="match status" value="1"/>
</dbReference>
<dbReference type="PROSITE" id="PS00922">
    <property type="entry name" value="TRANSGLYCOSYLASE"/>
    <property type="match status" value="1"/>
</dbReference>
<dbReference type="AlphaFoldDB" id="A0A0P7CSI9"/>
<feature type="signal peptide" evidence="3">
    <location>
        <begin position="1"/>
        <end position="22"/>
    </location>
</feature>
<evidence type="ECO:0000259" key="4">
    <source>
        <dbReference type="Pfam" id="PF01464"/>
    </source>
</evidence>
<dbReference type="STRING" id="570156.AOG27_20095"/>
<dbReference type="InterPro" id="IPR023346">
    <property type="entry name" value="Lysozyme-like_dom_sf"/>
</dbReference>
<dbReference type="Gene3D" id="1.10.530.10">
    <property type="match status" value="1"/>
</dbReference>
<dbReference type="GO" id="GO:0000270">
    <property type="term" value="P:peptidoglycan metabolic process"/>
    <property type="evidence" value="ECO:0007669"/>
    <property type="project" value="InterPro"/>
</dbReference>
<dbReference type="Gene3D" id="1.25.20.10">
    <property type="entry name" value="Bacterial muramidases"/>
    <property type="match status" value="1"/>
</dbReference>
<comment type="similarity">
    <text evidence="1">Belongs to the transglycosylase Slt family.</text>
</comment>
<evidence type="ECO:0000256" key="2">
    <source>
        <dbReference type="ARBA" id="ARBA00022729"/>
    </source>
</evidence>
<feature type="domain" description="Transglycosylase SLT" evidence="4">
    <location>
        <begin position="473"/>
        <end position="577"/>
    </location>
</feature>
<sequence>MKKQLLGWTAAALLFPFFAAEANDKHDAFLKAEKKARYGDYQDMKEAANGLDHPLKPYVEKAYWQRNPSLKHQTEIEDYLNVYQNTPLEWPVRKAWLNYLKKYNKKAAYIRNYRETSNNELTCPYLSFQLDLGAPEKAIMNQVTDLWVVGKSQPKECDELFSLWKKKGYQTEERVWQRISLAAEGGSSSLIPYLKTLLPRADQYLADLYLKVRKDPSASAGLYRYKKKSAKEGQIAIYGVKRLVWRDKDLALRAWEKLETMFNYTDEQKADVYYSFALSLASSGHQQARFWLNKVPKERQTQKLMQWQLGNMLERQDWSGIVAFFTGKENLSLGQQYWLAYSLNQRGEVERAREIWQTVAKERDYYGFLASARLGVPVSLNNKEINISNKLKLEVANAPGFKRARALYELERFTSARREWNYLTDTSTKEEKLAASLLAAELDWYDSTIYTLAQIKEWDYVDLRFPFAFKNVFATYSSRSHIDVAWSIAISRRESSFAPDARSHANAHGLMQLLPSTAKYMNKSSVSRKQLYQPRTNIRLGSEYLQYLKKKNHGNEILATASYNAGYHRIKRWIPEQAMPAELWIELIPYTETRNYVKNVFAYRQVYHTRLGRDGNVLAPILDMSMGG</sequence>
<reference evidence="6 7" key="1">
    <citation type="submission" date="2015-09" db="EMBL/GenBank/DDBJ databases">
        <title>Draft Genome Sequence of Pseudoalteromonas lipolytica UCD-48B.</title>
        <authorList>
            <person name="Krusor M."/>
            <person name="Coil D.A."/>
            <person name="Lang J.M."/>
            <person name="Eisen J.A."/>
            <person name="Alexiev A."/>
        </authorList>
    </citation>
    <scope>NUCLEOTIDE SEQUENCE [LARGE SCALE GENOMIC DNA]</scope>
    <source>
        <strain evidence="6 7">UCD-48B</strain>
    </source>
</reference>
<keyword evidence="2 3" id="KW-0732">Signal</keyword>
<feature type="chain" id="PRO_5006137192" evidence="3">
    <location>
        <begin position="23"/>
        <end position="628"/>
    </location>
</feature>
<dbReference type="GO" id="GO:0042597">
    <property type="term" value="C:periplasmic space"/>
    <property type="evidence" value="ECO:0007669"/>
    <property type="project" value="InterPro"/>
</dbReference>
<dbReference type="PANTHER" id="PTHR37423">
    <property type="entry name" value="SOLUBLE LYTIC MUREIN TRANSGLYCOSYLASE-RELATED"/>
    <property type="match status" value="1"/>
</dbReference>